<comment type="caution">
    <text evidence="2">The sequence shown here is derived from an EMBL/GenBank/DDBJ whole genome shotgun (WGS) entry which is preliminary data.</text>
</comment>
<feature type="chain" id="PRO_5017582410" description="Phosphatidylinositol-specific phospholipase C X domain-containing protein" evidence="1">
    <location>
        <begin position="19"/>
        <end position="389"/>
    </location>
</feature>
<protein>
    <recommendedName>
        <fullName evidence="4">Phosphatidylinositol-specific phospholipase C X domain-containing protein</fullName>
    </recommendedName>
</protein>
<keyword evidence="3" id="KW-1185">Reference proteome</keyword>
<sequence length="389" mass="42896">MLALLVTALASLGTAALASPSYANTTSLADLALQKVLQDAAPMFGNYAASNATTASWMASIADSTKIVHMNIPGVHDSATWNYSVATQDSLDHVTALDGTTPAPPEYYRCQEKSMIDMLNAGIRVFDLRYAFDTTNSTLVFWHSEALLSETATVEDVMFGFYRWLDDHPTEALFLSFQYESSTTLYGTSDAAVQLELFATLTSPAAQKYILQTKDQFGTLGEARGHITLLRRFDFDQLPAEYEAAIPGVHFSPALWTDNSPDITLVYNSAKNLTAYVEDFYDTNGPMGSNASLNIQWKYNATTAHIQKATTMYPDSLFWTWASSEYTSNIPPETPKMMALGNGTAYTPLGGVNQRLIPFLRQQKGKRVGMVMFDFFDVPSNLVQTLLDI</sequence>
<evidence type="ECO:0000313" key="2">
    <source>
        <dbReference type="EMBL" id="RDW77825.1"/>
    </source>
</evidence>
<dbReference type="AlphaFoldDB" id="A0A3D8RUZ3"/>
<name>A0A3D8RUZ3_9HELO</name>
<evidence type="ECO:0000256" key="1">
    <source>
        <dbReference type="SAM" id="SignalP"/>
    </source>
</evidence>
<evidence type="ECO:0008006" key="4">
    <source>
        <dbReference type="Google" id="ProtNLM"/>
    </source>
</evidence>
<feature type="signal peptide" evidence="1">
    <location>
        <begin position="1"/>
        <end position="18"/>
    </location>
</feature>
<dbReference type="InterPro" id="IPR017946">
    <property type="entry name" value="PLC-like_Pdiesterase_TIM-brl"/>
</dbReference>
<dbReference type="EMBL" id="PDLM01000005">
    <property type="protein sequence ID" value="RDW77825.1"/>
    <property type="molecule type" value="Genomic_DNA"/>
</dbReference>
<keyword evidence="1" id="KW-0732">Signal</keyword>
<reference evidence="2 3" key="1">
    <citation type="journal article" date="2018" name="IMA Fungus">
        <title>IMA Genome-F 9: Draft genome sequence of Annulohypoxylon stygium, Aspergillus mulundensis, Berkeleyomyces basicola (syn. Thielaviopsis basicola), Ceratocystis smalleyi, two Cercospora beticola strains, Coleophoma cylindrospora, Fusarium fracticaudum, Phialophora cf. hyalina, and Morchella septimelata.</title>
        <authorList>
            <person name="Wingfield B.D."/>
            <person name="Bills G.F."/>
            <person name="Dong Y."/>
            <person name="Huang W."/>
            <person name="Nel W.J."/>
            <person name="Swalarsk-Parry B.S."/>
            <person name="Vaghefi N."/>
            <person name="Wilken P.M."/>
            <person name="An Z."/>
            <person name="de Beer Z.W."/>
            <person name="De Vos L."/>
            <person name="Chen L."/>
            <person name="Duong T.A."/>
            <person name="Gao Y."/>
            <person name="Hammerbacher A."/>
            <person name="Kikkert J.R."/>
            <person name="Li Y."/>
            <person name="Li H."/>
            <person name="Li K."/>
            <person name="Li Q."/>
            <person name="Liu X."/>
            <person name="Ma X."/>
            <person name="Naidoo K."/>
            <person name="Pethybridge S.J."/>
            <person name="Sun J."/>
            <person name="Steenkamp E.T."/>
            <person name="van der Nest M.A."/>
            <person name="van Wyk S."/>
            <person name="Wingfield M.J."/>
            <person name="Xiong C."/>
            <person name="Yue Q."/>
            <person name="Zhang X."/>
        </authorList>
    </citation>
    <scope>NUCLEOTIDE SEQUENCE [LARGE SCALE GENOMIC DNA]</scope>
    <source>
        <strain evidence="2 3">BP6252</strain>
    </source>
</reference>
<dbReference type="SUPFAM" id="SSF51695">
    <property type="entry name" value="PLC-like phosphodiesterases"/>
    <property type="match status" value="1"/>
</dbReference>
<dbReference type="Proteomes" id="UP000256645">
    <property type="component" value="Unassembled WGS sequence"/>
</dbReference>
<dbReference type="GO" id="GO:0008081">
    <property type="term" value="F:phosphoric diester hydrolase activity"/>
    <property type="evidence" value="ECO:0007669"/>
    <property type="project" value="InterPro"/>
</dbReference>
<evidence type="ECO:0000313" key="3">
    <source>
        <dbReference type="Proteomes" id="UP000256645"/>
    </source>
</evidence>
<dbReference type="PANTHER" id="PTHR13593">
    <property type="match status" value="1"/>
</dbReference>
<dbReference type="InterPro" id="IPR051057">
    <property type="entry name" value="PI-PLC_domain"/>
</dbReference>
<gene>
    <name evidence="2" type="ORF">BP6252_05878</name>
</gene>
<accession>A0A3D8RUZ3</accession>
<dbReference type="GO" id="GO:0006629">
    <property type="term" value="P:lipid metabolic process"/>
    <property type="evidence" value="ECO:0007669"/>
    <property type="project" value="InterPro"/>
</dbReference>
<dbReference type="PANTHER" id="PTHR13593:SF116">
    <property type="entry name" value="PLC-LIKE PHOSPHODIESTERASE"/>
    <property type="match status" value="1"/>
</dbReference>
<dbReference type="OrthoDB" id="1046782at2759"/>
<dbReference type="Gene3D" id="3.20.20.190">
    <property type="entry name" value="Phosphatidylinositol (PI) phosphodiesterase"/>
    <property type="match status" value="1"/>
</dbReference>
<organism evidence="2 3">
    <name type="scientific">Coleophoma cylindrospora</name>
    <dbReference type="NCBI Taxonomy" id="1849047"/>
    <lineage>
        <taxon>Eukaryota</taxon>
        <taxon>Fungi</taxon>
        <taxon>Dikarya</taxon>
        <taxon>Ascomycota</taxon>
        <taxon>Pezizomycotina</taxon>
        <taxon>Leotiomycetes</taxon>
        <taxon>Helotiales</taxon>
        <taxon>Dermateaceae</taxon>
        <taxon>Coleophoma</taxon>
    </lineage>
</organism>
<proteinExistence type="predicted"/>